<feature type="compositionally biased region" description="Basic and acidic residues" evidence="3">
    <location>
        <begin position="205"/>
        <end position="216"/>
    </location>
</feature>
<dbReference type="InterPro" id="IPR029063">
    <property type="entry name" value="SAM-dependent_MTases_sf"/>
</dbReference>
<dbReference type="PANTHER" id="PTHR43542:SF1">
    <property type="entry name" value="METHYLTRANSFERASE"/>
    <property type="match status" value="1"/>
</dbReference>
<proteinExistence type="predicted"/>
<evidence type="ECO:0000256" key="1">
    <source>
        <dbReference type="ARBA" id="ARBA00022603"/>
    </source>
</evidence>
<feature type="compositionally biased region" description="Acidic residues" evidence="3">
    <location>
        <begin position="195"/>
        <end position="204"/>
    </location>
</feature>
<dbReference type="AlphaFoldDB" id="A0A7C2K231"/>
<dbReference type="InterPro" id="IPR004398">
    <property type="entry name" value="RNA_MeTrfase_RsmD"/>
</dbReference>
<dbReference type="GO" id="GO:0031167">
    <property type="term" value="P:rRNA methylation"/>
    <property type="evidence" value="ECO:0007669"/>
    <property type="project" value="InterPro"/>
</dbReference>
<reference evidence="4" key="1">
    <citation type="journal article" date="2020" name="mSystems">
        <title>Genome- and Community-Level Interaction Insights into Carbon Utilization and Element Cycling Functions of Hydrothermarchaeota in Hydrothermal Sediment.</title>
        <authorList>
            <person name="Zhou Z."/>
            <person name="Liu Y."/>
            <person name="Xu W."/>
            <person name="Pan J."/>
            <person name="Luo Z.H."/>
            <person name="Li M."/>
        </authorList>
    </citation>
    <scope>NUCLEOTIDE SEQUENCE [LARGE SCALE GENOMIC DNA]</scope>
    <source>
        <strain evidence="4">SpSt-339</strain>
    </source>
</reference>
<dbReference type="Gene3D" id="3.40.50.150">
    <property type="entry name" value="Vaccinia Virus protein VP39"/>
    <property type="match status" value="1"/>
</dbReference>
<evidence type="ECO:0000256" key="2">
    <source>
        <dbReference type="ARBA" id="ARBA00022679"/>
    </source>
</evidence>
<evidence type="ECO:0000256" key="3">
    <source>
        <dbReference type="SAM" id="MobiDB-lite"/>
    </source>
</evidence>
<keyword evidence="1 4" id="KW-0489">Methyltransferase</keyword>
<dbReference type="GO" id="GO:0003676">
    <property type="term" value="F:nucleic acid binding"/>
    <property type="evidence" value="ECO:0007669"/>
    <property type="project" value="InterPro"/>
</dbReference>
<sequence>MRIIAGRLRHRKLLSNPGTTTRPIIDRAKVMLFDRIRDRLPNARVADLFCGTGTLGLEALSRGARSVVFIERDHRAYELLRQNVAALDVGRQALCWRIDLRRCSLLPKGDVLWAPYDLVFFDPPYAVAEELQPGGDWHRCLVRLSRPALTLPEALLVVRTPRETALTLPACWRMEHVIEIASMRIVLAVKGDIGSEPEDAEPPEPVDRDDPSTSQT</sequence>
<organism evidence="4">
    <name type="scientific">Schlesneria paludicola</name>
    <dbReference type="NCBI Taxonomy" id="360056"/>
    <lineage>
        <taxon>Bacteria</taxon>
        <taxon>Pseudomonadati</taxon>
        <taxon>Planctomycetota</taxon>
        <taxon>Planctomycetia</taxon>
        <taxon>Planctomycetales</taxon>
        <taxon>Planctomycetaceae</taxon>
        <taxon>Schlesneria</taxon>
    </lineage>
</organism>
<accession>A0A7C2K231</accession>
<keyword evidence="2 4" id="KW-0808">Transferase</keyword>
<comment type="caution">
    <text evidence="4">The sequence shown here is derived from an EMBL/GenBank/DDBJ whole genome shotgun (WGS) entry which is preliminary data.</text>
</comment>
<dbReference type="PIRSF" id="PIRSF004553">
    <property type="entry name" value="CHP00095"/>
    <property type="match status" value="1"/>
</dbReference>
<name>A0A7C2K231_9PLAN</name>
<dbReference type="PROSITE" id="PS00092">
    <property type="entry name" value="N6_MTASE"/>
    <property type="match status" value="1"/>
</dbReference>
<protein>
    <submittedName>
        <fullName evidence="4">16S rRNA (Guanine(966)-N(2))-methyltransferase RsmD</fullName>
    </submittedName>
</protein>
<feature type="region of interest" description="Disordered" evidence="3">
    <location>
        <begin position="193"/>
        <end position="216"/>
    </location>
</feature>
<dbReference type="SUPFAM" id="SSF53335">
    <property type="entry name" value="S-adenosyl-L-methionine-dependent methyltransferases"/>
    <property type="match status" value="1"/>
</dbReference>
<dbReference type="PANTHER" id="PTHR43542">
    <property type="entry name" value="METHYLTRANSFERASE"/>
    <property type="match status" value="1"/>
</dbReference>
<dbReference type="Pfam" id="PF03602">
    <property type="entry name" value="Cons_hypoth95"/>
    <property type="match status" value="1"/>
</dbReference>
<dbReference type="InterPro" id="IPR002052">
    <property type="entry name" value="DNA_methylase_N6_adenine_CS"/>
</dbReference>
<dbReference type="CDD" id="cd02440">
    <property type="entry name" value="AdoMet_MTases"/>
    <property type="match status" value="1"/>
</dbReference>
<gene>
    <name evidence="4" type="ORF">ENQ76_16905</name>
</gene>
<dbReference type="GO" id="GO:0008168">
    <property type="term" value="F:methyltransferase activity"/>
    <property type="evidence" value="ECO:0007669"/>
    <property type="project" value="UniProtKB-KW"/>
</dbReference>
<dbReference type="EMBL" id="DSOK01000464">
    <property type="protein sequence ID" value="HEN17140.1"/>
    <property type="molecule type" value="Genomic_DNA"/>
</dbReference>
<evidence type="ECO:0000313" key="4">
    <source>
        <dbReference type="EMBL" id="HEN17140.1"/>
    </source>
</evidence>